<evidence type="ECO:0000313" key="1">
    <source>
        <dbReference type="EMBL" id="MCP2271057.1"/>
    </source>
</evidence>
<sequence length="96" mass="10286">MTMVGGRESVVDELMATLFDLGSGAVVFHNRLGLCWVGVAGELGGELAWWQAEVVRGLMRRGLAVIEGGHDHFGQAPIRLTDQGAMLLREDLPVAA</sequence>
<evidence type="ECO:0000313" key="2">
    <source>
        <dbReference type="Proteomes" id="UP001205185"/>
    </source>
</evidence>
<name>A0ABT1IEJ5_9PSEU</name>
<protein>
    <recommendedName>
        <fullName evidence="3">ArsR family transcriptional regulator</fullName>
    </recommendedName>
</protein>
<keyword evidence="2" id="KW-1185">Reference proteome</keyword>
<accession>A0ABT1IEJ5</accession>
<evidence type="ECO:0008006" key="3">
    <source>
        <dbReference type="Google" id="ProtNLM"/>
    </source>
</evidence>
<comment type="caution">
    <text evidence="1">The sequence shown here is derived from an EMBL/GenBank/DDBJ whole genome shotgun (WGS) entry which is preliminary data.</text>
</comment>
<gene>
    <name evidence="1" type="ORF">LV75_003569</name>
</gene>
<reference evidence="1 2" key="1">
    <citation type="submission" date="2022-06" db="EMBL/GenBank/DDBJ databases">
        <title>Genomic Encyclopedia of Archaeal and Bacterial Type Strains, Phase II (KMG-II): from individual species to whole genera.</title>
        <authorList>
            <person name="Goeker M."/>
        </authorList>
    </citation>
    <scope>NUCLEOTIDE SEQUENCE [LARGE SCALE GENOMIC DNA]</scope>
    <source>
        <strain evidence="1 2">DSM 44255</strain>
    </source>
</reference>
<dbReference type="Proteomes" id="UP001205185">
    <property type="component" value="Unassembled WGS sequence"/>
</dbReference>
<organism evidence="1 2">
    <name type="scientific">Actinokineospora diospyrosa</name>
    <dbReference type="NCBI Taxonomy" id="103728"/>
    <lineage>
        <taxon>Bacteria</taxon>
        <taxon>Bacillati</taxon>
        <taxon>Actinomycetota</taxon>
        <taxon>Actinomycetes</taxon>
        <taxon>Pseudonocardiales</taxon>
        <taxon>Pseudonocardiaceae</taxon>
        <taxon>Actinokineospora</taxon>
    </lineage>
</organism>
<proteinExistence type="predicted"/>
<dbReference type="EMBL" id="JAMTCO010000008">
    <property type="protein sequence ID" value="MCP2271057.1"/>
    <property type="molecule type" value="Genomic_DNA"/>
</dbReference>
<dbReference type="RefSeq" id="WP_253888009.1">
    <property type="nucleotide sequence ID" value="NZ_BAAAVB010000014.1"/>
</dbReference>